<dbReference type="EMBL" id="BAPV01000008">
    <property type="protein sequence ID" value="GBQ86917.1"/>
    <property type="molecule type" value="Genomic_DNA"/>
</dbReference>
<comment type="caution">
    <text evidence="1">The sequence shown here is derived from an EMBL/GenBank/DDBJ whole genome shotgun (WGS) entry which is preliminary data.</text>
</comment>
<proteinExistence type="predicted"/>
<name>A0ABQ0Q1J3_9PROT</name>
<accession>A0ABQ0Q1J3</accession>
<organism evidence="1 2">
    <name type="scientific">Asaia krungthepensis NRIC 0535</name>
    <dbReference type="NCBI Taxonomy" id="1307925"/>
    <lineage>
        <taxon>Bacteria</taxon>
        <taxon>Pseudomonadati</taxon>
        <taxon>Pseudomonadota</taxon>
        <taxon>Alphaproteobacteria</taxon>
        <taxon>Acetobacterales</taxon>
        <taxon>Acetobacteraceae</taxon>
        <taxon>Asaia</taxon>
    </lineage>
</organism>
<gene>
    <name evidence="1" type="ORF">AA0535_1151</name>
</gene>
<evidence type="ECO:0000313" key="1">
    <source>
        <dbReference type="EMBL" id="GBQ86917.1"/>
    </source>
</evidence>
<sequence length="216" mass="22973">MGRTGQNASHLSAAREWLAIQSGRPFSWTAFDPLPEGPTLYLGDPLSDIETLGHVTLPEAAFPLTPWVFESGDESDAYYAHTNSLIWLEAAGTMPHTKQMVLEFSVDAGCIGIFTETGRTALVKLDAVEGPGTTFEWLTARIPPGAHFAVTLSVSTGHASLFIASTGSDGGFGAASLYDKRGILSGVLIDIAGRAGDRCFIDRLLPEQGRARSHPG</sequence>
<reference evidence="1" key="1">
    <citation type="submission" date="2013-04" db="EMBL/GenBank/DDBJ databases">
        <title>The genome sequencing project of 58 acetic acid bacteria.</title>
        <authorList>
            <person name="Okamoto-Kainuma A."/>
            <person name="Ishikawa M."/>
            <person name="Umino S."/>
            <person name="Koizumi Y."/>
            <person name="Shiwa Y."/>
            <person name="Yoshikawa H."/>
            <person name="Matsutani M."/>
            <person name="Matsushita K."/>
        </authorList>
    </citation>
    <scope>NUCLEOTIDE SEQUENCE</scope>
    <source>
        <strain evidence="1">NRIC 0535</strain>
    </source>
</reference>
<dbReference type="Proteomes" id="UP001062776">
    <property type="component" value="Unassembled WGS sequence"/>
</dbReference>
<protein>
    <submittedName>
        <fullName evidence="1">Uncharacterized protein</fullName>
    </submittedName>
</protein>
<keyword evidence="2" id="KW-1185">Reference proteome</keyword>
<evidence type="ECO:0000313" key="2">
    <source>
        <dbReference type="Proteomes" id="UP001062776"/>
    </source>
</evidence>